<dbReference type="GO" id="GO:0020037">
    <property type="term" value="F:heme binding"/>
    <property type="evidence" value="ECO:0007669"/>
    <property type="project" value="TreeGrafter"/>
</dbReference>
<evidence type="ECO:0000313" key="8">
    <source>
        <dbReference type="Proteomes" id="UP000479190"/>
    </source>
</evidence>
<evidence type="ECO:0000256" key="4">
    <source>
        <dbReference type="ARBA" id="ARBA00023136"/>
    </source>
</evidence>
<feature type="compositionally biased region" description="Polar residues" evidence="5">
    <location>
        <begin position="59"/>
        <end position="74"/>
    </location>
</feature>
<feature type="transmembrane region" description="Helical" evidence="6">
    <location>
        <begin position="344"/>
        <end position="364"/>
    </location>
</feature>
<feature type="transmembrane region" description="Helical" evidence="6">
    <location>
        <begin position="465"/>
        <end position="485"/>
    </location>
</feature>
<evidence type="ECO:0000256" key="1">
    <source>
        <dbReference type="ARBA" id="ARBA00004141"/>
    </source>
</evidence>
<dbReference type="PANTHER" id="PTHR10924">
    <property type="entry name" value="MAJOR FACILITATOR SUPERFAMILY PROTEIN-RELATED"/>
    <property type="match status" value="1"/>
</dbReference>
<dbReference type="PANTHER" id="PTHR10924:SF4">
    <property type="entry name" value="GH15861P"/>
    <property type="match status" value="1"/>
</dbReference>
<keyword evidence="2 6" id="KW-0812">Transmembrane</keyword>
<evidence type="ECO:0008006" key="9">
    <source>
        <dbReference type="Google" id="ProtNLM"/>
    </source>
</evidence>
<feature type="transmembrane region" description="Helical" evidence="6">
    <location>
        <begin position="384"/>
        <end position="403"/>
    </location>
</feature>
<comment type="subcellular location">
    <subcellularLocation>
        <location evidence="1">Membrane</location>
        <topology evidence="1">Multi-pass membrane protein</topology>
    </subcellularLocation>
</comment>
<keyword evidence="8" id="KW-1185">Reference proteome</keyword>
<name>A0A6H5IGD2_9HYME</name>
<feature type="transmembrane region" description="Helical" evidence="6">
    <location>
        <begin position="442"/>
        <end position="459"/>
    </location>
</feature>
<sequence length="847" mass="95678">MSADRYTYYIVCSLARYICSSSAYDCNSEQSAPASADKMREDSSERLTIGNSVKVVPAATNNNNGSPQHQQQLSAAIDDSSTEQQRNNNGCNGQQQQQQDETKKEASPEIIIKVYKRRWLMLSLYIFYAAIVAGQWIEYSIISNIIQRYYDVGGFAVDCTSMIFMLFYEIFIFPVTFLSERIGLRWSLVAGSALCCLGSWIKIFSVTRDGFYMTLFGQSIIAVSLVIMLILPGRVAAKWFASDELATATSLGIFGPQLGVSLSFLLPPIIVKNHVEVDDIGPDLAYMFWWIAGASTVSLVLMAMFFEEEPKLPPNATIAIQKSSQSQNKEGFMKPMKRLFTNKSFLILCNSYGINVGIFNALSTLLNPLFLMHFKNGEEDAGRIGLMIVLTGMFGSVTFGVILDRTHKFNFFMSGYLALGYELAAEYTYPESEAHSAGMLNIANNIYGIVLILILEIVLEHYSDVPVHVIFCSALFVGLIMTLVTKDEQRRQDARKSANVYQGLPIEDTPQVAGLDNARLQRQQSREDSKTTVFKRERLFGSMNRTIIISLMKRLSISAEVQRLKLGLELRQIQFQSRGRVDPDVSQLRLRHHERRLRHHHGRLRLSIDDHRQGTHQRGSHAGYANWLEYMGFFGRRQGSTTGSAVGAVSAVRRRRLVVARAELLGSRILEIPQWRGEKLATCGLPSISCLVAMSENGNAAKSDTSSKRILTKLEKFHHLVDTSKAQVKMLARKPYVTRLLTVGVIMFGMTSTYYSLMTWFPELFQRFAYFEANYPDEFASVCTVSKKMDVASNLTVNVGFPIVHYKKCILILLDSRLRKQKSCRCQETLFYRLPTKLRLKIRTQQQ</sequence>
<evidence type="ECO:0000256" key="6">
    <source>
        <dbReference type="SAM" id="Phobius"/>
    </source>
</evidence>
<dbReference type="GO" id="GO:0016020">
    <property type="term" value="C:membrane"/>
    <property type="evidence" value="ECO:0007669"/>
    <property type="project" value="UniProtKB-SubCell"/>
</dbReference>
<proteinExistence type="predicted"/>
<gene>
    <name evidence="7" type="ORF">TBRA_LOCUS7952</name>
</gene>
<feature type="transmembrane region" description="Helical" evidence="6">
    <location>
        <begin position="736"/>
        <end position="757"/>
    </location>
</feature>
<feature type="transmembrane region" description="Helical" evidence="6">
    <location>
        <begin position="149"/>
        <end position="171"/>
    </location>
</feature>
<dbReference type="EMBL" id="CADCXV010000806">
    <property type="protein sequence ID" value="CAB0036070.1"/>
    <property type="molecule type" value="Genomic_DNA"/>
</dbReference>
<dbReference type="InterPro" id="IPR049680">
    <property type="entry name" value="FLVCR1-2_SLC49-like"/>
</dbReference>
<dbReference type="Pfam" id="PF07690">
    <property type="entry name" value="MFS_1"/>
    <property type="match status" value="1"/>
</dbReference>
<feature type="transmembrane region" description="Helical" evidence="6">
    <location>
        <begin position="286"/>
        <end position="306"/>
    </location>
</feature>
<accession>A0A6H5IGD2</accession>
<dbReference type="InterPro" id="IPR011701">
    <property type="entry name" value="MFS"/>
</dbReference>
<evidence type="ECO:0000256" key="5">
    <source>
        <dbReference type="SAM" id="MobiDB-lite"/>
    </source>
</evidence>
<dbReference type="GO" id="GO:0097037">
    <property type="term" value="P:heme export"/>
    <property type="evidence" value="ECO:0007669"/>
    <property type="project" value="TreeGrafter"/>
</dbReference>
<dbReference type="AlphaFoldDB" id="A0A6H5IGD2"/>
<organism evidence="7 8">
    <name type="scientific">Trichogramma brassicae</name>
    <dbReference type="NCBI Taxonomy" id="86971"/>
    <lineage>
        <taxon>Eukaryota</taxon>
        <taxon>Metazoa</taxon>
        <taxon>Ecdysozoa</taxon>
        <taxon>Arthropoda</taxon>
        <taxon>Hexapoda</taxon>
        <taxon>Insecta</taxon>
        <taxon>Pterygota</taxon>
        <taxon>Neoptera</taxon>
        <taxon>Endopterygota</taxon>
        <taxon>Hymenoptera</taxon>
        <taxon>Apocrita</taxon>
        <taxon>Proctotrupomorpha</taxon>
        <taxon>Chalcidoidea</taxon>
        <taxon>Trichogrammatidae</taxon>
        <taxon>Trichogramma</taxon>
    </lineage>
</organism>
<keyword evidence="3 6" id="KW-1133">Transmembrane helix</keyword>
<feature type="compositionally biased region" description="Low complexity" evidence="5">
    <location>
        <begin position="84"/>
        <end position="99"/>
    </location>
</feature>
<dbReference type="OrthoDB" id="422206at2759"/>
<evidence type="ECO:0000313" key="7">
    <source>
        <dbReference type="EMBL" id="CAB0036070.1"/>
    </source>
</evidence>
<feature type="transmembrane region" description="Helical" evidence="6">
    <location>
        <begin position="210"/>
        <end position="233"/>
    </location>
</feature>
<keyword evidence="4 6" id="KW-0472">Membrane</keyword>
<protein>
    <recommendedName>
        <fullName evidence="9">Major facilitator superfamily (MFS) profile domain-containing protein</fullName>
    </recommendedName>
</protein>
<dbReference type="GO" id="GO:0015232">
    <property type="term" value="F:heme transmembrane transporter activity"/>
    <property type="evidence" value="ECO:0007669"/>
    <property type="project" value="TreeGrafter"/>
</dbReference>
<dbReference type="Proteomes" id="UP000479190">
    <property type="component" value="Unassembled WGS sequence"/>
</dbReference>
<feature type="transmembrane region" description="Helical" evidence="6">
    <location>
        <begin position="245"/>
        <end position="266"/>
    </location>
</feature>
<evidence type="ECO:0000256" key="3">
    <source>
        <dbReference type="ARBA" id="ARBA00022989"/>
    </source>
</evidence>
<dbReference type="SUPFAM" id="SSF103473">
    <property type="entry name" value="MFS general substrate transporter"/>
    <property type="match status" value="1"/>
</dbReference>
<dbReference type="Gene3D" id="1.20.1250.20">
    <property type="entry name" value="MFS general substrate transporter like domains"/>
    <property type="match status" value="1"/>
</dbReference>
<feature type="region of interest" description="Disordered" evidence="5">
    <location>
        <begin position="58"/>
        <end position="103"/>
    </location>
</feature>
<reference evidence="7 8" key="1">
    <citation type="submission" date="2020-02" db="EMBL/GenBank/DDBJ databases">
        <authorList>
            <person name="Ferguson B K."/>
        </authorList>
    </citation>
    <scope>NUCLEOTIDE SEQUENCE [LARGE SCALE GENOMIC DNA]</scope>
</reference>
<dbReference type="InterPro" id="IPR036259">
    <property type="entry name" value="MFS_trans_sf"/>
</dbReference>
<feature type="transmembrane region" description="Helical" evidence="6">
    <location>
        <begin position="183"/>
        <end position="204"/>
    </location>
</feature>
<evidence type="ECO:0000256" key="2">
    <source>
        <dbReference type="ARBA" id="ARBA00022692"/>
    </source>
</evidence>
<feature type="transmembrane region" description="Helical" evidence="6">
    <location>
        <begin position="119"/>
        <end position="137"/>
    </location>
</feature>